<evidence type="ECO:0000256" key="8">
    <source>
        <dbReference type="ARBA" id="ARBA00022962"/>
    </source>
</evidence>
<keyword evidence="6" id="KW-0288">FMN</keyword>
<keyword evidence="8" id="KW-0315">Glutamine amidotransferase</keyword>
<evidence type="ECO:0000256" key="4">
    <source>
        <dbReference type="ARBA" id="ARBA00022605"/>
    </source>
</evidence>
<reference evidence="16 17" key="1">
    <citation type="submission" date="2020-08" db="EMBL/GenBank/DDBJ databases">
        <title>Bridging the membrane lipid divide: bacteria of the FCB group superphylum have the potential to synthesize archaeal ether lipids.</title>
        <authorList>
            <person name="Villanueva L."/>
            <person name="Von Meijenfeldt F.A.B."/>
            <person name="Westbye A.B."/>
            <person name="Yadav S."/>
            <person name="Hopmans E.C."/>
            <person name="Dutilh B.E."/>
            <person name="Sinninghe Damste J.S."/>
        </authorList>
    </citation>
    <scope>NUCLEOTIDE SEQUENCE [LARGE SCALE GENOMIC DNA]</scope>
    <source>
        <strain evidence="16">NIOZ-UU36</strain>
    </source>
</reference>
<dbReference type="InterPro" id="IPR023753">
    <property type="entry name" value="FAD/NAD-binding_dom"/>
</dbReference>
<keyword evidence="4" id="KW-0028">Amino-acid biosynthesis</keyword>
<dbReference type="InterPro" id="IPR050711">
    <property type="entry name" value="ET-N_metabolism_enzyme"/>
</dbReference>
<dbReference type="Pfam" id="PF07992">
    <property type="entry name" value="Pyr_redox_2"/>
    <property type="match status" value="1"/>
</dbReference>
<comment type="cofactor">
    <cofactor evidence="1">
        <name>FMN</name>
        <dbReference type="ChEBI" id="CHEBI:58210"/>
    </cofactor>
</comment>
<comment type="caution">
    <text evidence="16">The sequence shown here is derived from an EMBL/GenBank/DDBJ whole genome shotgun (WGS) entry which is preliminary data.</text>
</comment>
<comment type="pathway">
    <text evidence="14">Amino-acid biosynthesis.</text>
</comment>
<dbReference type="GO" id="GO:0006537">
    <property type="term" value="P:glutamate biosynthetic process"/>
    <property type="evidence" value="ECO:0007669"/>
    <property type="project" value="UniProtKB-KW"/>
</dbReference>
<dbReference type="GO" id="GO:0051538">
    <property type="term" value="F:3 iron, 4 sulfur cluster binding"/>
    <property type="evidence" value="ECO:0007669"/>
    <property type="project" value="UniProtKB-KW"/>
</dbReference>
<keyword evidence="5" id="KW-0285">Flavoprotein</keyword>
<accession>A0A8J6TK32</accession>
<sequence length="446" mass="49180">MGEKKFQVAVIGAGPAGLFGARELAQAGAEVTLFNRDIKPGGLAEYGIYPNKFAMKKGLRKQFMNILETPNLHYFGNVTVGDHADLSLDELRDLGYQAIFVTIGAQGTKWLGLPGEDLTGVYHAKDVVYFYNHLPPFSQQEFRFGERCLVVGAGNVMMDIVRYLVRQEKVKEVTALVRRGPADVKFTKKELEYVAENLDLDALDTEIARVSENMRAVGQDPEAAKEFILSALPKAAPKISETKFNFQFLTSPQQMLGDEQKMLTSVEVEDNLLSLNEGVTKPRGTGETRHIEAETIIFAIGDKVDEDFGLPVVWSEFVKNEKPRFPDDGITYEAYDPASDSVIEDVFFAGWSRKASDGLVGYARKDGIIGANAVLAYLSTLSGKEPVLSALENKLASLSKPIVTNEAALRLYQIESEEASKRGIEEFKFSKNEDMLAAIGLVAIDL</sequence>
<dbReference type="AlphaFoldDB" id="A0A8J6TK32"/>
<dbReference type="Proteomes" id="UP000614469">
    <property type="component" value="Unassembled WGS sequence"/>
</dbReference>
<evidence type="ECO:0000256" key="11">
    <source>
        <dbReference type="ARBA" id="ARBA00023014"/>
    </source>
</evidence>
<evidence type="ECO:0000256" key="5">
    <source>
        <dbReference type="ARBA" id="ARBA00022630"/>
    </source>
</evidence>
<dbReference type="GO" id="GO:0046872">
    <property type="term" value="F:metal ion binding"/>
    <property type="evidence" value="ECO:0007669"/>
    <property type="project" value="UniProtKB-KW"/>
</dbReference>
<dbReference type="PANTHER" id="PTHR11938:SF91">
    <property type="entry name" value="NADPH:ADRENODOXIN OXIDOREDUCTASE, MITOCHONDRIAL"/>
    <property type="match status" value="1"/>
</dbReference>
<dbReference type="InterPro" id="IPR036188">
    <property type="entry name" value="FAD/NAD-bd_sf"/>
</dbReference>
<dbReference type="Gene3D" id="3.50.50.60">
    <property type="entry name" value="FAD/NAD(P)-binding domain"/>
    <property type="match status" value="1"/>
</dbReference>
<protein>
    <submittedName>
        <fullName evidence="16">FAD-dependent oxidoreductase</fullName>
    </submittedName>
</protein>
<keyword evidence="10" id="KW-0408">Iron</keyword>
<keyword evidence="9" id="KW-0560">Oxidoreductase</keyword>
<dbReference type="PANTHER" id="PTHR11938">
    <property type="entry name" value="FAD NADPH DEHYDROGENASE/OXIDOREDUCTASE"/>
    <property type="match status" value="1"/>
</dbReference>
<keyword evidence="12" id="KW-0314">Glutamate biosynthesis</keyword>
<dbReference type="Gene3D" id="3.40.50.720">
    <property type="entry name" value="NAD(P)-binding Rossmann-like Domain"/>
    <property type="match status" value="1"/>
</dbReference>
<evidence type="ECO:0000313" key="17">
    <source>
        <dbReference type="Proteomes" id="UP000614469"/>
    </source>
</evidence>
<evidence type="ECO:0000256" key="13">
    <source>
        <dbReference type="ARBA" id="ARBA00023291"/>
    </source>
</evidence>
<name>A0A8J6TK32_9CHLR</name>
<keyword evidence="7" id="KW-0479">Metal-binding</keyword>
<feature type="domain" description="FAD/NAD(P)-binding" evidence="15">
    <location>
        <begin position="6"/>
        <end position="179"/>
    </location>
</feature>
<evidence type="ECO:0000256" key="3">
    <source>
        <dbReference type="ARBA" id="ARBA00009716"/>
    </source>
</evidence>
<keyword evidence="11" id="KW-0411">Iron-sulfur</keyword>
<evidence type="ECO:0000259" key="15">
    <source>
        <dbReference type="Pfam" id="PF07992"/>
    </source>
</evidence>
<evidence type="ECO:0000256" key="10">
    <source>
        <dbReference type="ARBA" id="ARBA00023004"/>
    </source>
</evidence>
<organism evidence="16 17">
    <name type="scientific">Candidatus Desulfolinea nitratireducens</name>
    <dbReference type="NCBI Taxonomy" id="2841698"/>
    <lineage>
        <taxon>Bacteria</taxon>
        <taxon>Bacillati</taxon>
        <taxon>Chloroflexota</taxon>
        <taxon>Anaerolineae</taxon>
        <taxon>Anaerolineales</taxon>
        <taxon>Anaerolineales incertae sedis</taxon>
        <taxon>Candidatus Desulfolinea</taxon>
    </lineage>
</organism>
<dbReference type="SUPFAM" id="SSF51971">
    <property type="entry name" value="Nucleotide-binding domain"/>
    <property type="match status" value="1"/>
</dbReference>
<evidence type="ECO:0000256" key="14">
    <source>
        <dbReference type="ARBA" id="ARBA00029440"/>
    </source>
</evidence>
<comment type="similarity">
    <text evidence="3">Belongs to the glutamate synthase family.</text>
</comment>
<evidence type="ECO:0000256" key="7">
    <source>
        <dbReference type="ARBA" id="ARBA00022723"/>
    </source>
</evidence>
<proteinExistence type="inferred from homology"/>
<dbReference type="PRINTS" id="PR00419">
    <property type="entry name" value="ADXRDTASE"/>
</dbReference>
<evidence type="ECO:0000256" key="6">
    <source>
        <dbReference type="ARBA" id="ARBA00022643"/>
    </source>
</evidence>
<dbReference type="EMBL" id="JACNJN010000164">
    <property type="protein sequence ID" value="MBC8336479.1"/>
    <property type="molecule type" value="Genomic_DNA"/>
</dbReference>
<evidence type="ECO:0000313" key="16">
    <source>
        <dbReference type="EMBL" id="MBC8336479.1"/>
    </source>
</evidence>
<evidence type="ECO:0000256" key="1">
    <source>
        <dbReference type="ARBA" id="ARBA00001917"/>
    </source>
</evidence>
<keyword evidence="13" id="KW-0003">3Fe-4S</keyword>
<evidence type="ECO:0000256" key="9">
    <source>
        <dbReference type="ARBA" id="ARBA00023002"/>
    </source>
</evidence>
<comment type="cofactor">
    <cofactor evidence="2">
        <name>[3Fe-4S] cluster</name>
        <dbReference type="ChEBI" id="CHEBI:21137"/>
    </cofactor>
</comment>
<evidence type="ECO:0000256" key="12">
    <source>
        <dbReference type="ARBA" id="ARBA00023164"/>
    </source>
</evidence>
<gene>
    <name evidence="16" type="ORF">H8E29_14535</name>
</gene>
<evidence type="ECO:0000256" key="2">
    <source>
        <dbReference type="ARBA" id="ARBA00001927"/>
    </source>
</evidence>
<dbReference type="GO" id="GO:0016491">
    <property type="term" value="F:oxidoreductase activity"/>
    <property type="evidence" value="ECO:0007669"/>
    <property type="project" value="UniProtKB-KW"/>
</dbReference>